<feature type="transmembrane region" description="Helical" evidence="9">
    <location>
        <begin position="361"/>
        <end position="381"/>
    </location>
</feature>
<keyword evidence="5" id="KW-0547">Nucleotide-binding</keyword>
<protein>
    <recommendedName>
        <fullName evidence="10">ABC transporter domain-containing protein</fullName>
    </recommendedName>
</protein>
<dbReference type="EMBL" id="JAINDJ010000002">
    <property type="protein sequence ID" value="KAG9459218.1"/>
    <property type="molecule type" value="Genomic_DNA"/>
</dbReference>
<dbReference type="FunFam" id="3.40.50.300:FF:000665">
    <property type="entry name" value="ABC transporter A family member 2"/>
    <property type="match status" value="1"/>
</dbReference>
<evidence type="ECO:0000256" key="7">
    <source>
        <dbReference type="ARBA" id="ARBA00022989"/>
    </source>
</evidence>
<dbReference type="PROSITE" id="PS50893">
    <property type="entry name" value="ABC_TRANSPORTER_2"/>
    <property type="match status" value="1"/>
</dbReference>
<evidence type="ECO:0000313" key="11">
    <source>
        <dbReference type="EMBL" id="KAG9459218.1"/>
    </source>
</evidence>
<dbReference type="AlphaFoldDB" id="A0AAV7FDM0"/>
<feature type="transmembrane region" description="Helical" evidence="9">
    <location>
        <begin position="29"/>
        <end position="50"/>
    </location>
</feature>
<dbReference type="GO" id="GO:0005319">
    <property type="term" value="F:lipid transporter activity"/>
    <property type="evidence" value="ECO:0007669"/>
    <property type="project" value="TreeGrafter"/>
</dbReference>
<evidence type="ECO:0000313" key="12">
    <source>
        <dbReference type="Proteomes" id="UP000825729"/>
    </source>
</evidence>
<keyword evidence="3" id="KW-0813">Transport</keyword>
<dbReference type="Pfam" id="PF00005">
    <property type="entry name" value="ABC_tran"/>
    <property type="match status" value="1"/>
</dbReference>
<dbReference type="Pfam" id="PF24526">
    <property type="entry name" value="ABCA12_C"/>
    <property type="match status" value="1"/>
</dbReference>
<keyword evidence="4 9" id="KW-0812">Transmembrane</keyword>
<sequence>MAASASFFFQADALLRKTLTFQKRNYKTNASLVMFPALLCLVIVLIQAAINSELDSPQFRCGCKCMDNSTSTGYGSREEGKKYYYCQNVICGLEYSTAKQASSCPIPSPQQWPSLLQVPAPLFRAVAKVEETNASLSGLPPASCRKKQTPHCPVTSLFTGMNRTLAQGVINRLHRDAAHYLLSKSHLVSPSSLGTQTKPDSTNYVEHGFLGKSPLHVLLPRCMGRSNSTFSVKLGTATFKHAIDCVESWYIWRENSSIINTEIFQGYWEGNSDHKIAEILSAYDFSNSTSSNFNVIVWYNSSYSNVVTKPRVLRVPQSLNLVSNAFVRHFKDENMQLLLDFVKEMPKAAVKYGISLSSIGPLLFAWVIQMLFPVFLTSLVYEKQHKLRIMMKMHGLGDGPYWVITYGYFLFISCLYMLWFSLLGSAIGLEIFKLNSYSVQLLFFFVYLNLQITFAFLAASVFSDTRNASVAGYIYVFGSGLLGAYLFEHYIEDTTFSRRKLIAMELVPGFSLYGGLYELSHYAVQARYDSNNGLNWSSLNDRYNGMKGTLAVMTFEWIILLFVAHYLDQVAFSGTGIGVYWRIFFRKFQKKSKQLLPESISRKRSSKFAMDKSNIVKERHRVENLLKKPIISHPFVCYKLKKVFKGNGLNTKSPAVRSLSLSVPQGECFGLLGPNGSGKTTLVKMATGFLTPTSGIVLIAGTDIRANISTRVGICPQQDLIWEDLTGREHLLFYGRLRNFRGKRLQHEVDECLKCLDLYEGNVGDQLAGKYSGGMKRRLSVAISLIGDTQIVFMDEPTTGLDPESRNKLWKVIKQSREKRAIILTTHCMEEAEFLCDRIGIIVNGNLQCLGSSRELKKTYGGSYLLTISANPADAEKAEDMVRSLSRNSVKIYDVAGTQKFRLPKEEVRIADIFHAVEMFRREIKVDAFGLTDASLEDVFIKVVHRTRTKKPKIVMV</sequence>
<comment type="caution">
    <text evidence="11">The sequence shown here is derived from an EMBL/GenBank/DDBJ whole genome shotgun (WGS) entry which is preliminary data.</text>
</comment>
<evidence type="ECO:0000259" key="10">
    <source>
        <dbReference type="PROSITE" id="PS50893"/>
    </source>
</evidence>
<gene>
    <name evidence="11" type="ORF">H6P81_003726</name>
</gene>
<feature type="transmembrane region" description="Helical" evidence="9">
    <location>
        <begin position="473"/>
        <end position="491"/>
    </location>
</feature>
<dbReference type="InterPro" id="IPR003439">
    <property type="entry name" value="ABC_transporter-like_ATP-bd"/>
</dbReference>
<dbReference type="InterPro" id="IPR026082">
    <property type="entry name" value="ABCA"/>
</dbReference>
<name>A0AAV7FDM0_ARIFI</name>
<reference evidence="11 12" key="1">
    <citation type="submission" date="2021-07" db="EMBL/GenBank/DDBJ databases">
        <title>The Aristolochia fimbriata genome: insights into angiosperm evolution, floral development and chemical biosynthesis.</title>
        <authorList>
            <person name="Jiao Y."/>
        </authorList>
    </citation>
    <scope>NUCLEOTIDE SEQUENCE [LARGE SCALE GENOMIC DNA]</scope>
    <source>
        <strain evidence="11">IBCAS-2021</strain>
        <tissue evidence="11">Leaf</tissue>
    </source>
</reference>
<evidence type="ECO:0000256" key="8">
    <source>
        <dbReference type="ARBA" id="ARBA00023136"/>
    </source>
</evidence>
<evidence type="ECO:0000256" key="1">
    <source>
        <dbReference type="ARBA" id="ARBA00004141"/>
    </source>
</evidence>
<dbReference type="GO" id="GO:0005524">
    <property type="term" value="F:ATP binding"/>
    <property type="evidence" value="ECO:0007669"/>
    <property type="project" value="UniProtKB-KW"/>
</dbReference>
<dbReference type="SUPFAM" id="SSF52540">
    <property type="entry name" value="P-loop containing nucleoside triphosphate hydrolases"/>
    <property type="match status" value="1"/>
</dbReference>
<evidence type="ECO:0000256" key="5">
    <source>
        <dbReference type="ARBA" id="ARBA00022741"/>
    </source>
</evidence>
<comment type="similarity">
    <text evidence="2">Belongs to the ABC transporter superfamily. ABCA family. CPR flippase (TC 3.A.1.211) subfamily.</text>
</comment>
<proteinExistence type="inferred from homology"/>
<dbReference type="CDD" id="cd03263">
    <property type="entry name" value="ABC_subfamily_A"/>
    <property type="match status" value="1"/>
</dbReference>
<evidence type="ECO:0000256" key="4">
    <source>
        <dbReference type="ARBA" id="ARBA00022692"/>
    </source>
</evidence>
<organism evidence="11 12">
    <name type="scientific">Aristolochia fimbriata</name>
    <name type="common">White veined hardy Dutchman's pipe vine</name>
    <dbReference type="NCBI Taxonomy" id="158543"/>
    <lineage>
        <taxon>Eukaryota</taxon>
        <taxon>Viridiplantae</taxon>
        <taxon>Streptophyta</taxon>
        <taxon>Embryophyta</taxon>
        <taxon>Tracheophyta</taxon>
        <taxon>Spermatophyta</taxon>
        <taxon>Magnoliopsida</taxon>
        <taxon>Magnoliidae</taxon>
        <taxon>Piperales</taxon>
        <taxon>Aristolochiaceae</taxon>
        <taxon>Aristolochia</taxon>
    </lineage>
</organism>
<keyword evidence="12" id="KW-1185">Reference proteome</keyword>
<dbReference type="GO" id="GO:0140359">
    <property type="term" value="F:ABC-type transporter activity"/>
    <property type="evidence" value="ECO:0007669"/>
    <property type="project" value="InterPro"/>
</dbReference>
<evidence type="ECO:0000256" key="3">
    <source>
        <dbReference type="ARBA" id="ARBA00022448"/>
    </source>
</evidence>
<dbReference type="InterPro" id="IPR003593">
    <property type="entry name" value="AAA+_ATPase"/>
</dbReference>
<dbReference type="PANTHER" id="PTHR19229:SF235">
    <property type="entry name" value="ABC TRANSPORTER A FAMILY MEMBER 8-LIKE ISOFORM X1"/>
    <property type="match status" value="1"/>
</dbReference>
<feature type="transmembrane region" description="Helical" evidence="9">
    <location>
        <begin position="548"/>
        <end position="567"/>
    </location>
</feature>
<dbReference type="PANTHER" id="PTHR19229">
    <property type="entry name" value="ATP-BINDING CASSETTE TRANSPORTER SUBFAMILY A ABCA"/>
    <property type="match status" value="1"/>
</dbReference>
<dbReference type="InterPro" id="IPR013525">
    <property type="entry name" value="ABC2_TM"/>
</dbReference>
<keyword evidence="7 9" id="KW-1133">Transmembrane helix</keyword>
<comment type="subcellular location">
    <subcellularLocation>
        <location evidence="1">Membrane</location>
        <topology evidence="1">Multi-pass membrane protein</topology>
    </subcellularLocation>
</comment>
<dbReference type="GO" id="GO:0016020">
    <property type="term" value="C:membrane"/>
    <property type="evidence" value="ECO:0007669"/>
    <property type="project" value="UniProtKB-SubCell"/>
</dbReference>
<evidence type="ECO:0000256" key="6">
    <source>
        <dbReference type="ARBA" id="ARBA00022840"/>
    </source>
</evidence>
<evidence type="ECO:0000256" key="2">
    <source>
        <dbReference type="ARBA" id="ARBA00008526"/>
    </source>
</evidence>
<keyword evidence="6" id="KW-0067">ATP-binding</keyword>
<dbReference type="Pfam" id="PF12698">
    <property type="entry name" value="ABC2_membrane_3"/>
    <property type="match status" value="1"/>
</dbReference>
<dbReference type="Gene3D" id="3.40.50.300">
    <property type="entry name" value="P-loop containing nucleotide triphosphate hydrolases"/>
    <property type="match status" value="1"/>
</dbReference>
<keyword evidence="8 9" id="KW-0472">Membrane</keyword>
<dbReference type="Proteomes" id="UP000825729">
    <property type="component" value="Unassembled WGS sequence"/>
</dbReference>
<feature type="transmembrane region" description="Helical" evidence="9">
    <location>
        <begin position="441"/>
        <end position="461"/>
    </location>
</feature>
<dbReference type="SMART" id="SM00382">
    <property type="entry name" value="AAA"/>
    <property type="match status" value="1"/>
</dbReference>
<dbReference type="PROSITE" id="PS00211">
    <property type="entry name" value="ABC_TRANSPORTER_1"/>
    <property type="match status" value="1"/>
</dbReference>
<evidence type="ECO:0000256" key="9">
    <source>
        <dbReference type="SAM" id="Phobius"/>
    </source>
</evidence>
<dbReference type="InterPro" id="IPR027417">
    <property type="entry name" value="P-loop_NTPase"/>
</dbReference>
<feature type="domain" description="ABC transporter" evidence="10">
    <location>
        <begin position="638"/>
        <end position="869"/>
    </location>
</feature>
<dbReference type="GO" id="GO:0016887">
    <property type="term" value="F:ATP hydrolysis activity"/>
    <property type="evidence" value="ECO:0007669"/>
    <property type="project" value="InterPro"/>
</dbReference>
<feature type="transmembrane region" description="Helical" evidence="9">
    <location>
        <begin position="401"/>
        <end position="429"/>
    </location>
</feature>
<dbReference type="InterPro" id="IPR017871">
    <property type="entry name" value="ABC_transporter-like_CS"/>
</dbReference>
<accession>A0AAV7FDM0</accession>